<gene>
    <name evidence="2" type="ORF">BD410DRAFT_841490</name>
</gene>
<organism evidence="2 3">
    <name type="scientific">Rickenella mellea</name>
    <dbReference type="NCBI Taxonomy" id="50990"/>
    <lineage>
        <taxon>Eukaryota</taxon>
        <taxon>Fungi</taxon>
        <taxon>Dikarya</taxon>
        <taxon>Basidiomycota</taxon>
        <taxon>Agaricomycotina</taxon>
        <taxon>Agaricomycetes</taxon>
        <taxon>Hymenochaetales</taxon>
        <taxon>Rickenellaceae</taxon>
        <taxon>Rickenella</taxon>
    </lineage>
</organism>
<dbReference type="SUPFAM" id="SSF48452">
    <property type="entry name" value="TPR-like"/>
    <property type="match status" value="1"/>
</dbReference>
<dbReference type="Gene3D" id="3.40.50.300">
    <property type="entry name" value="P-loop containing nucleotide triphosphate hydrolases"/>
    <property type="match status" value="1"/>
</dbReference>
<dbReference type="InterPro" id="IPR011990">
    <property type="entry name" value="TPR-like_helical_dom_sf"/>
</dbReference>
<name>A0A4Y7PYG4_9AGAM</name>
<dbReference type="InterPro" id="IPR027417">
    <property type="entry name" value="P-loop_NTPase"/>
</dbReference>
<evidence type="ECO:0000313" key="3">
    <source>
        <dbReference type="Proteomes" id="UP000294933"/>
    </source>
</evidence>
<dbReference type="OrthoDB" id="1534087at2759"/>
<sequence>MSFVQAEHIPSGVYAIRNYRTMNVIATRSRDKDLLGSIPSAERSWKWNVTRRSNNKYTVQNDNDQFYAQCAPTPEAGKTVFVQSQVFEWNIKQVSEVTARDCYWIYSSKNDRLVWSLPDGEDGTPVVFAVERNNPRFWWRFERIEDASSGQEATARLDYLPDYIRAVGLIDMARDLMARSQYLEALKGCDEAVRLHRAVIAKQPDLETSNMDLAFSLQILADCLCRLGMLDKALDAIEDAIRVYQTKTVAYHEESPVTDAIKIKEKIADRIAQQSLKTDQKAILRMVEDIQCQITNINLTKDETPVEFNAEAPPPPEIFFGRDEYVANVVDMILKKMPARLAILGPGGVGKTAVASAVYHHEQIEAFFQDHRFFITCEAMFSAESLLDTLWVVFGLDVKKQKSLKVLGDRIKAGPYTLLILDNFETLWDVMIDKMEIQKLFGMLTSNIMKKLTVLITMRGTMRPANIVWTRPFLEPLPVLSVEAAKDLYLAVADSNEEGLDALLETVDCLPLAVNLLANLSQQGYSPLELLDMWNKERTHLLNIGGNDKSENIEVSIALSINSPLMSNNEEALILLKLAIF</sequence>
<dbReference type="InterPro" id="IPR049052">
    <property type="entry name" value="nSTAND1"/>
</dbReference>
<keyword evidence="3" id="KW-1185">Reference proteome</keyword>
<dbReference type="VEuPathDB" id="FungiDB:BD410DRAFT_841490"/>
<reference evidence="2 3" key="1">
    <citation type="submission" date="2018-06" db="EMBL/GenBank/DDBJ databases">
        <title>A transcriptomic atlas of mushroom development highlights an independent origin of complex multicellularity.</title>
        <authorList>
            <consortium name="DOE Joint Genome Institute"/>
            <person name="Krizsan K."/>
            <person name="Almasi E."/>
            <person name="Merenyi Z."/>
            <person name="Sahu N."/>
            <person name="Viragh M."/>
            <person name="Koszo T."/>
            <person name="Mondo S."/>
            <person name="Kiss B."/>
            <person name="Balint B."/>
            <person name="Kues U."/>
            <person name="Barry K."/>
            <person name="Hegedus J.C."/>
            <person name="Henrissat B."/>
            <person name="Johnson J."/>
            <person name="Lipzen A."/>
            <person name="Ohm R."/>
            <person name="Nagy I."/>
            <person name="Pangilinan J."/>
            <person name="Yan J."/>
            <person name="Xiong Y."/>
            <person name="Grigoriev I.V."/>
            <person name="Hibbett D.S."/>
            <person name="Nagy L.G."/>
        </authorList>
    </citation>
    <scope>NUCLEOTIDE SEQUENCE [LARGE SCALE GENOMIC DNA]</scope>
    <source>
        <strain evidence="2 3">SZMC22713</strain>
    </source>
</reference>
<dbReference type="PANTHER" id="PTHR47691:SF3">
    <property type="entry name" value="HTH-TYPE TRANSCRIPTIONAL REGULATOR RV0890C-RELATED"/>
    <property type="match status" value="1"/>
</dbReference>
<evidence type="ECO:0000313" key="2">
    <source>
        <dbReference type="EMBL" id="TDL20131.1"/>
    </source>
</evidence>
<dbReference type="Pfam" id="PF20703">
    <property type="entry name" value="nSTAND1"/>
    <property type="match status" value="1"/>
</dbReference>
<accession>A0A4Y7PYG4</accession>
<dbReference type="EMBL" id="ML170190">
    <property type="protein sequence ID" value="TDL20131.1"/>
    <property type="molecule type" value="Genomic_DNA"/>
</dbReference>
<dbReference type="Proteomes" id="UP000294933">
    <property type="component" value="Unassembled WGS sequence"/>
</dbReference>
<evidence type="ECO:0000259" key="1">
    <source>
        <dbReference type="Pfam" id="PF20703"/>
    </source>
</evidence>
<dbReference type="PANTHER" id="PTHR47691">
    <property type="entry name" value="REGULATOR-RELATED"/>
    <property type="match status" value="1"/>
</dbReference>
<dbReference type="STRING" id="50990.A0A4Y7PYG4"/>
<dbReference type="SUPFAM" id="SSF52540">
    <property type="entry name" value="P-loop containing nucleoside triphosphate hydrolases"/>
    <property type="match status" value="1"/>
</dbReference>
<proteinExistence type="predicted"/>
<protein>
    <recommendedName>
        <fullName evidence="1">Novel STAND NTPase 1 domain-containing protein</fullName>
    </recommendedName>
</protein>
<feature type="domain" description="Novel STAND NTPase 1" evidence="1">
    <location>
        <begin position="317"/>
        <end position="460"/>
    </location>
</feature>
<dbReference type="Gene3D" id="2.80.10.50">
    <property type="match status" value="1"/>
</dbReference>
<dbReference type="AlphaFoldDB" id="A0A4Y7PYG4"/>
<dbReference type="Gene3D" id="1.25.40.10">
    <property type="entry name" value="Tetratricopeptide repeat domain"/>
    <property type="match status" value="1"/>
</dbReference>